<dbReference type="Proteomes" id="UP000184396">
    <property type="component" value="Unassembled WGS sequence"/>
</dbReference>
<proteinExistence type="predicted"/>
<dbReference type="AlphaFoldDB" id="A0A1M6BZP5"/>
<evidence type="ECO:0000256" key="1">
    <source>
        <dbReference type="SAM" id="Coils"/>
    </source>
</evidence>
<keyword evidence="3" id="KW-1185">Reference proteome</keyword>
<protein>
    <submittedName>
        <fullName evidence="2">MerR HTH family regulatory protein</fullName>
    </submittedName>
</protein>
<sequence length="101" mass="11927">MDSKELISIQQICTSYNIPASFIDALQTYELIEITITDKSKFVKSNQIRTIEKLIRFHYELDINLEGIHAISNLLNKVENLQDEINMLRNKLNFYRENESF</sequence>
<organism evidence="2 3">
    <name type="scientific">Algibacter luteus</name>
    <dbReference type="NCBI Taxonomy" id="1178825"/>
    <lineage>
        <taxon>Bacteria</taxon>
        <taxon>Pseudomonadati</taxon>
        <taxon>Bacteroidota</taxon>
        <taxon>Flavobacteriia</taxon>
        <taxon>Flavobacteriales</taxon>
        <taxon>Flavobacteriaceae</taxon>
        <taxon>Algibacter</taxon>
    </lineage>
</organism>
<name>A0A1M6BZP5_9FLAO</name>
<gene>
    <name evidence="2" type="ORF">SAMN05216261_0989</name>
</gene>
<dbReference type="Gene3D" id="1.10.1660.10">
    <property type="match status" value="1"/>
</dbReference>
<dbReference type="STRING" id="1178825.SAMN05216261_0989"/>
<feature type="coiled-coil region" evidence="1">
    <location>
        <begin position="71"/>
        <end position="98"/>
    </location>
</feature>
<dbReference type="RefSeq" id="WP_019387606.1">
    <property type="nucleotide sequence ID" value="NZ_ALIH01000006.1"/>
</dbReference>
<evidence type="ECO:0000313" key="2">
    <source>
        <dbReference type="EMBL" id="SHI54232.1"/>
    </source>
</evidence>
<accession>A0A1M6BZP5</accession>
<evidence type="ECO:0000313" key="3">
    <source>
        <dbReference type="Proteomes" id="UP000184396"/>
    </source>
</evidence>
<dbReference type="EMBL" id="FQYK01000002">
    <property type="protein sequence ID" value="SHI54232.1"/>
    <property type="molecule type" value="Genomic_DNA"/>
</dbReference>
<keyword evidence="1" id="KW-0175">Coiled coil</keyword>
<dbReference type="OrthoDB" id="1494789at2"/>
<dbReference type="Pfam" id="PF13591">
    <property type="entry name" value="MerR_2"/>
    <property type="match status" value="1"/>
</dbReference>
<dbReference type="eggNOG" id="ENOG5032YCF">
    <property type="taxonomic scope" value="Bacteria"/>
</dbReference>
<reference evidence="2 3" key="1">
    <citation type="submission" date="2016-11" db="EMBL/GenBank/DDBJ databases">
        <authorList>
            <person name="Jaros S."/>
            <person name="Januszkiewicz K."/>
            <person name="Wedrychowicz H."/>
        </authorList>
    </citation>
    <scope>NUCLEOTIDE SEQUENCE [LARGE SCALE GENOMIC DNA]</scope>
    <source>
        <strain evidence="2 3">CGMCC 1.12213</strain>
    </source>
</reference>